<comment type="caution">
    <text evidence="10">The sequence shown here is derived from an EMBL/GenBank/DDBJ whole genome shotgun (WGS) entry which is preliminary data.</text>
</comment>
<evidence type="ECO:0000256" key="5">
    <source>
        <dbReference type="PROSITE-ProRule" id="PRU01240"/>
    </source>
</evidence>
<protein>
    <recommendedName>
        <fullName evidence="12">Peptidase S8/S53 domain-containing protein</fullName>
    </recommendedName>
</protein>
<evidence type="ECO:0000259" key="8">
    <source>
        <dbReference type="Pfam" id="PF00082"/>
    </source>
</evidence>
<evidence type="ECO:0008006" key="12">
    <source>
        <dbReference type="Google" id="ProtNLM"/>
    </source>
</evidence>
<dbReference type="PANTHER" id="PTHR43806:SF11">
    <property type="entry name" value="CEREVISIN-RELATED"/>
    <property type="match status" value="1"/>
</dbReference>
<feature type="chain" id="PRO_5015750524" description="Peptidase S8/S53 domain-containing protein" evidence="7">
    <location>
        <begin position="25"/>
        <end position="445"/>
    </location>
</feature>
<comment type="similarity">
    <text evidence="1 5 6">Belongs to the peptidase S8 family.</text>
</comment>
<dbReference type="InterPro" id="IPR023828">
    <property type="entry name" value="Peptidase_S8_Ser-AS"/>
</dbReference>
<feature type="domain" description="Inhibitor I9" evidence="9">
    <location>
        <begin position="49"/>
        <end position="130"/>
    </location>
</feature>
<feature type="domain" description="Peptidase S8/S53" evidence="8">
    <location>
        <begin position="170"/>
        <end position="408"/>
    </location>
</feature>
<organism evidence="10 11">
    <name type="scientific">Smittium megazygosporum</name>
    <dbReference type="NCBI Taxonomy" id="133381"/>
    <lineage>
        <taxon>Eukaryota</taxon>
        <taxon>Fungi</taxon>
        <taxon>Fungi incertae sedis</taxon>
        <taxon>Zoopagomycota</taxon>
        <taxon>Kickxellomycotina</taxon>
        <taxon>Harpellomycetes</taxon>
        <taxon>Harpellales</taxon>
        <taxon>Legeriomycetaceae</taxon>
        <taxon>Smittium</taxon>
    </lineage>
</organism>
<keyword evidence="2 5" id="KW-0645">Protease</keyword>
<evidence type="ECO:0000256" key="6">
    <source>
        <dbReference type="RuleBase" id="RU003355"/>
    </source>
</evidence>
<dbReference type="CDD" id="cd04077">
    <property type="entry name" value="Peptidases_S8_PCSK9_ProteinaseK_like"/>
    <property type="match status" value="1"/>
</dbReference>
<proteinExistence type="inferred from homology"/>
<dbReference type="OrthoDB" id="206201at2759"/>
<dbReference type="GO" id="GO:0004252">
    <property type="term" value="F:serine-type endopeptidase activity"/>
    <property type="evidence" value="ECO:0007669"/>
    <property type="project" value="UniProtKB-UniRule"/>
</dbReference>
<name>A0A2T9ZI68_9FUNG</name>
<dbReference type="EMBL" id="MBFS01000140">
    <property type="protein sequence ID" value="PVV04303.1"/>
    <property type="molecule type" value="Genomic_DNA"/>
</dbReference>
<dbReference type="InterPro" id="IPR036852">
    <property type="entry name" value="Peptidase_S8/S53_dom_sf"/>
</dbReference>
<feature type="signal peptide" evidence="7">
    <location>
        <begin position="1"/>
        <end position="24"/>
    </location>
</feature>
<dbReference type="SUPFAM" id="SSF52743">
    <property type="entry name" value="Subtilisin-like"/>
    <property type="match status" value="1"/>
</dbReference>
<accession>A0A2T9ZI68</accession>
<dbReference type="InterPro" id="IPR050131">
    <property type="entry name" value="Peptidase_S8_subtilisin-like"/>
</dbReference>
<evidence type="ECO:0000256" key="7">
    <source>
        <dbReference type="SAM" id="SignalP"/>
    </source>
</evidence>
<dbReference type="GO" id="GO:0005615">
    <property type="term" value="C:extracellular space"/>
    <property type="evidence" value="ECO:0007669"/>
    <property type="project" value="TreeGrafter"/>
</dbReference>
<dbReference type="SUPFAM" id="SSF54897">
    <property type="entry name" value="Protease propeptides/inhibitors"/>
    <property type="match status" value="1"/>
</dbReference>
<evidence type="ECO:0000256" key="3">
    <source>
        <dbReference type="ARBA" id="ARBA00022801"/>
    </source>
</evidence>
<dbReference type="AlphaFoldDB" id="A0A2T9ZI68"/>
<dbReference type="PRINTS" id="PR00723">
    <property type="entry name" value="SUBTILISIN"/>
</dbReference>
<dbReference type="STRING" id="133381.A0A2T9ZI68"/>
<dbReference type="Pfam" id="PF05922">
    <property type="entry name" value="Inhibitor_I9"/>
    <property type="match status" value="1"/>
</dbReference>
<dbReference type="InterPro" id="IPR034193">
    <property type="entry name" value="PCSK9_ProteinaseK-like"/>
</dbReference>
<keyword evidence="11" id="KW-1185">Reference proteome</keyword>
<keyword evidence="7" id="KW-0732">Signal</keyword>
<feature type="active site" description="Charge relay system" evidence="5">
    <location>
        <position position="207"/>
    </location>
</feature>
<dbReference type="InterPro" id="IPR022398">
    <property type="entry name" value="Peptidase_S8_His-AS"/>
</dbReference>
<dbReference type="PANTHER" id="PTHR43806">
    <property type="entry name" value="PEPTIDASE S8"/>
    <property type="match status" value="1"/>
</dbReference>
<feature type="active site" description="Charge relay system" evidence="5">
    <location>
        <position position="373"/>
    </location>
</feature>
<dbReference type="Proteomes" id="UP000245609">
    <property type="component" value="Unassembled WGS sequence"/>
</dbReference>
<dbReference type="PROSITE" id="PS00137">
    <property type="entry name" value="SUBTILASE_HIS"/>
    <property type="match status" value="1"/>
</dbReference>
<dbReference type="InterPro" id="IPR015500">
    <property type="entry name" value="Peptidase_S8_subtilisin-rel"/>
</dbReference>
<keyword evidence="4 5" id="KW-0720">Serine protease</keyword>
<dbReference type="Pfam" id="PF00082">
    <property type="entry name" value="Peptidase_S8"/>
    <property type="match status" value="1"/>
</dbReference>
<evidence type="ECO:0000259" key="9">
    <source>
        <dbReference type="Pfam" id="PF05922"/>
    </source>
</evidence>
<dbReference type="GO" id="GO:0006508">
    <property type="term" value="P:proteolysis"/>
    <property type="evidence" value="ECO:0007669"/>
    <property type="project" value="UniProtKB-KW"/>
</dbReference>
<evidence type="ECO:0000313" key="11">
    <source>
        <dbReference type="Proteomes" id="UP000245609"/>
    </source>
</evidence>
<dbReference type="InterPro" id="IPR010259">
    <property type="entry name" value="S8pro/Inhibitor_I9"/>
</dbReference>
<keyword evidence="3 5" id="KW-0378">Hydrolase</keyword>
<dbReference type="FunFam" id="3.40.50.200:FF:000007">
    <property type="entry name" value="Subtilisin-like serine protease"/>
    <property type="match status" value="1"/>
</dbReference>
<dbReference type="PROSITE" id="PS51892">
    <property type="entry name" value="SUBTILASE"/>
    <property type="match status" value="1"/>
</dbReference>
<dbReference type="PROSITE" id="PS00138">
    <property type="entry name" value="SUBTILASE_SER"/>
    <property type="match status" value="1"/>
</dbReference>
<dbReference type="Gene3D" id="3.30.70.80">
    <property type="entry name" value="Peptidase S8 propeptide/proteinase inhibitor I9"/>
    <property type="match status" value="1"/>
</dbReference>
<dbReference type="PROSITE" id="PS00136">
    <property type="entry name" value="SUBTILASE_ASP"/>
    <property type="match status" value="1"/>
</dbReference>
<gene>
    <name evidence="10" type="ORF">BB560_001198</name>
</gene>
<dbReference type="InterPro" id="IPR023827">
    <property type="entry name" value="Peptidase_S8_Asp-AS"/>
</dbReference>
<evidence type="ECO:0000256" key="1">
    <source>
        <dbReference type="ARBA" id="ARBA00011073"/>
    </source>
</evidence>
<evidence type="ECO:0000313" key="10">
    <source>
        <dbReference type="EMBL" id="PVV04303.1"/>
    </source>
</evidence>
<evidence type="ECO:0000256" key="2">
    <source>
        <dbReference type="ARBA" id="ARBA00022670"/>
    </source>
</evidence>
<dbReference type="InterPro" id="IPR000209">
    <property type="entry name" value="Peptidase_S8/S53_dom"/>
</dbReference>
<evidence type="ECO:0000256" key="4">
    <source>
        <dbReference type="ARBA" id="ARBA00022825"/>
    </source>
</evidence>
<dbReference type="Gene3D" id="3.40.50.200">
    <property type="entry name" value="Peptidase S8/S53 domain"/>
    <property type="match status" value="1"/>
</dbReference>
<dbReference type="InterPro" id="IPR037045">
    <property type="entry name" value="S8pro/Inhibitor_I9_sf"/>
</dbReference>
<sequence>MRLPTFSLAAVAALCFLSDYQVLASPHRQHIFNEAPLLSSSDSEVIPNKYIVVFKDNVKPGLASFVNHFNFLQNYIMTNQNFSSPVQENQITHVYELGVVGYAGYFDSNLLGKIRSSEDVEYVEKDQIVYASDTQTNAPWGLARISHRGPLDLSNFNKYVYESNVADDVVAYVVDTGVNINHVDFEGRATWGKTVPAGDTDRDANGHGTHVAGTIAGKTYGVAKKAKIVAIKVLGSNGSGSISDVIKGIEFAASDHKQRSQALAKSSSSGRAKSVANMSLGGGYSRIMNTAVDNAVEMGVFFSVAAGNENNDACRTSPASASKVMSVGSIDILDNRSSFSNWGKCVHVFAPGRNILSTWIGSKTATNTISGTSMAAPHVAGLAAYILSQKDSKSDIPTPSELIKLIIDGSSKDLLTDIGKGSPNRLIYNNPPSSFYSRARAIIRS</sequence>
<reference evidence="10 11" key="1">
    <citation type="journal article" date="2018" name="MBio">
        <title>Comparative Genomics Reveals the Core Gene Toolbox for the Fungus-Insect Symbiosis.</title>
        <authorList>
            <person name="Wang Y."/>
            <person name="Stata M."/>
            <person name="Wang W."/>
            <person name="Stajich J.E."/>
            <person name="White M.M."/>
            <person name="Moncalvo J.M."/>
        </authorList>
    </citation>
    <scope>NUCLEOTIDE SEQUENCE [LARGE SCALE GENOMIC DNA]</scope>
    <source>
        <strain evidence="10 11">SC-DP-2</strain>
    </source>
</reference>
<feature type="active site" description="Charge relay system" evidence="5">
    <location>
        <position position="175"/>
    </location>
</feature>